<evidence type="ECO:0000313" key="2">
    <source>
        <dbReference type="Proteomes" id="UP000290572"/>
    </source>
</evidence>
<evidence type="ECO:0000313" key="1">
    <source>
        <dbReference type="EMBL" id="RXN36172.1"/>
    </source>
</evidence>
<accession>A0A498NVG7</accession>
<proteinExistence type="predicted"/>
<organism evidence="1 2">
    <name type="scientific">Labeo rohita</name>
    <name type="common">Indian major carp</name>
    <name type="synonym">Cyprinus rohita</name>
    <dbReference type="NCBI Taxonomy" id="84645"/>
    <lineage>
        <taxon>Eukaryota</taxon>
        <taxon>Metazoa</taxon>
        <taxon>Chordata</taxon>
        <taxon>Craniata</taxon>
        <taxon>Vertebrata</taxon>
        <taxon>Euteleostomi</taxon>
        <taxon>Actinopterygii</taxon>
        <taxon>Neopterygii</taxon>
        <taxon>Teleostei</taxon>
        <taxon>Ostariophysi</taxon>
        <taxon>Cypriniformes</taxon>
        <taxon>Cyprinidae</taxon>
        <taxon>Labeoninae</taxon>
        <taxon>Labeonini</taxon>
        <taxon>Labeo</taxon>
    </lineage>
</organism>
<sequence>MDLNFYSDLSDGTGQPGDPEFLDPQAFNGFDAVQKVSADLSRNYRTRSIRVFFLSREDSDLFLMVF</sequence>
<name>A0A498NVG7_LABRO</name>
<dbReference type="AlphaFoldDB" id="A0A498NVG7"/>
<dbReference type="STRING" id="84645.A0A498NVG7"/>
<dbReference type="EMBL" id="QBIY01008974">
    <property type="protein sequence ID" value="RXN36172.1"/>
    <property type="molecule type" value="Genomic_DNA"/>
</dbReference>
<comment type="caution">
    <text evidence="1">The sequence shown here is derived from an EMBL/GenBank/DDBJ whole genome shotgun (WGS) entry which is preliminary data.</text>
</comment>
<keyword evidence="2" id="KW-1185">Reference proteome</keyword>
<dbReference type="Proteomes" id="UP000290572">
    <property type="component" value="Unassembled WGS sequence"/>
</dbReference>
<reference evidence="1 2" key="1">
    <citation type="submission" date="2018-03" db="EMBL/GenBank/DDBJ databases">
        <title>Draft genome sequence of Rohu Carp (Labeo rohita).</title>
        <authorList>
            <person name="Das P."/>
            <person name="Kushwaha B."/>
            <person name="Joshi C.G."/>
            <person name="Kumar D."/>
            <person name="Nagpure N.S."/>
            <person name="Sahoo L."/>
            <person name="Das S.P."/>
            <person name="Bit A."/>
            <person name="Patnaik S."/>
            <person name="Meher P.K."/>
            <person name="Jayasankar P."/>
            <person name="Koringa P.G."/>
            <person name="Patel N.V."/>
            <person name="Hinsu A.T."/>
            <person name="Kumar R."/>
            <person name="Pandey M."/>
            <person name="Agarwal S."/>
            <person name="Srivastava S."/>
            <person name="Singh M."/>
            <person name="Iquebal M.A."/>
            <person name="Jaiswal S."/>
            <person name="Angadi U.B."/>
            <person name="Kumar N."/>
            <person name="Raza M."/>
            <person name="Shah T.M."/>
            <person name="Rai A."/>
            <person name="Jena J.K."/>
        </authorList>
    </citation>
    <scope>NUCLEOTIDE SEQUENCE [LARGE SCALE GENOMIC DNA]</scope>
    <source>
        <strain evidence="1">DASCIFA01</strain>
        <tissue evidence="1">Testis</tissue>
    </source>
</reference>
<gene>
    <name evidence="1" type="ORF">ROHU_003168</name>
</gene>
<protein>
    <submittedName>
        <fullName evidence="1">TOX high mobility group box family member 4 isoform X1</fullName>
    </submittedName>
</protein>